<name>A0A0C3BT83_HEBCY</name>
<reference evidence="3" key="2">
    <citation type="submission" date="2015-01" db="EMBL/GenBank/DDBJ databases">
        <title>Evolutionary Origins and Diversification of the Mycorrhizal Mutualists.</title>
        <authorList>
            <consortium name="DOE Joint Genome Institute"/>
            <consortium name="Mycorrhizal Genomics Consortium"/>
            <person name="Kohler A."/>
            <person name="Kuo A."/>
            <person name="Nagy L.G."/>
            <person name="Floudas D."/>
            <person name="Copeland A."/>
            <person name="Barry K.W."/>
            <person name="Cichocki N."/>
            <person name="Veneault-Fourrey C."/>
            <person name="LaButti K."/>
            <person name="Lindquist E.A."/>
            <person name="Lipzen A."/>
            <person name="Lundell T."/>
            <person name="Morin E."/>
            <person name="Murat C."/>
            <person name="Riley R."/>
            <person name="Ohm R."/>
            <person name="Sun H."/>
            <person name="Tunlid A."/>
            <person name="Henrissat B."/>
            <person name="Grigoriev I.V."/>
            <person name="Hibbett D.S."/>
            <person name="Martin F."/>
        </authorList>
    </citation>
    <scope>NUCLEOTIDE SEQUENCE [LARGE SCALE GENOMIC DNA]</scope>
    <source>
        <strain evidence="3">h7</strain>
    </source>
</reference>
<reference evidence="2 3" key="1">
    <citation type="submission" date="2014-04" db="EMBL/GenBank/DDBJ databases">
        <authorList>
            <consortium name="DOE Joint Genome Institute"/>
            <person name="Kuo A."/>
            <person name="Gay G."/>
            <person name="Dore J."/>
            <person name="Kohler A."/>
            <person name="Nagy L.G."/>
            <person name="Floudas D."/>
            <person name="Copeland A."/>
            <person name="Barry K.W."/>
            <person name="Cichocki N."/>
            <person name="Veneault-Fourrey C."/>
            <person name="LaButti K."/>
            <person name="Lindquist E.A."/>
            <person name="Lipzen A."/>
            <person name="Lundell T."/>
            <person name="Morin E."/>
            <person name="Murat C."/>
            <person name="Sun H."/>
            <person name="Tunlid A."/>
            <person name="Henrissat B."/>
            <person name="Grigoriev I.V."/>
            <person name="Hibbett D.S."/>
            <person name="Martin F."/>
            <person name="Nordberg H.P."/>
            <person name="Cantor M.N."/>
            <person name="Hua S.X."/>
        </authorList>
    </citation>
    <scope>NUCLEOTIDE SEQUENCE [LARGE SCALE GENOMIC DNA]</scope>
    <source>
        <strain evidence="3">h7</strain>
    </source>
</reference>
<dbReference type="Pfam" id="PF13391">
    <property type="entry name" value="HNH_2"/>
    <property type="match status" value="1"/>
</dbReference>
<accession>A0A0C3BT83</accession>
<keyword evidence="3" id="KW-1185">Reference proteome</keyword>
<organism evidence="2 3">
    <name type="scientific">Hebeloma cylindrosporum</name>
    <dbReference type="NCBI Taxonomy" id="76867"/>
    <lineage>
        <taxon>Eukaryota</taxon>
        <taxon>Fungi</taxon>
        <taxon>Dikarya</taxon>
        <taxon>Basidiomycota</taxon>
        <taxon>Agaricomycotina</taxon>
        <taxon>Agaricomycetes</taxon>
        <taxon>Agaricomycetidae</taxon>
        <taxon>Agaricales</taxon>
        <taxon>Agaricineae</taxon>
        <taxon>Hymenogastraceae</taxon>
        <taxon>Hebeloma</taxon>
    </lineage>
</organism>
<dbReference type="AlphaFoldDB" id="A0A0C3BT83"/>
<gene>
    <name evidence="2" type="ORF">M413DRAFT_32596</name>
</gene>
<dbReference type="Proteomes" id="UP000053424">
    <property type="component" value="Unassembled WGS sequence"/>
</dbReference>
<evidence type="ECO:0000259" key="1">
    <source>
        <dbReference type="Pfam" id="PF13391"/>
    </source>
</evidence>
<protein>
    <recommendedName>
        <fullName evidence="1">HNH nuclease domain-containing protein</fullName>
    </recommendedName>
</protein>
<dbReference type="EMBL" id="KN831824">
    <property type="protein sequence ID" value="KIM35289.1"/>
    <property type="molecule type" value="Genomic_DNA"/>
</dbReference>
<dbReference type="OrthoDB" id="2104739at2759"/>
<dbReference type="STRING" id="686832.A0A0C3BT83"/>
<evidence type="ECO:0000313" key="3">
    <source>
        <dbReference type="Proteomes" id="UP000053424"/>
    </source>
</evidence>
<dbReference type="HOGENOM" id="CLU_049186_1_0_1"/>
<dbReference type="InterPro" id="IPR003615">
    <property type="entry name" value="HNH_nuc"/>
</dbReference>
<sequence length="350" mass="39461">MTLLPLEVPERLRDIAKVVNTYSTCLGIEKSLQLAIDGGDDVGNKHIYIRILGYTIHYVPTEKGLNTVVDEISSCVDDSAILEVGKLYYNHYIRAFRLRAKRSRTPTPHNDESPSSFHTVIEMNNHTFVDVPQSHADAQKNALIRDQYRCVVTGIYDHPSVKLNRELIRLLDSDHILQTAHTQCTHILYDPSNTMDPGSANPEFATTMWGIMHCFGYDSLPDELSGPKIHRLENVMTLAPQIHTKFERLELWLVATDEVNKYMLDAAHSFTLRGCPEYVTFATTDEVKLPVPSPTYLAIHAACAKVVHLSGAAEYIDKLDRDMERCMTLDPDGASASLLEYAIFELEARE</sequence>
<feature type="domain" description="HNH nuclease" evidence="1">
    <location>
        <begin position="150"/>
        <end position="248"/>
    </location>
</feature>
<evidence type="ECO:0000313" key="2">
    <source>
        <dbReference type="EMBL" id="KIM35289.1"/>
    </source>
</evidence>
<proteinExistence type="predicted"/>